<dbReference type="eggNOG" id="ENOG5031RWJ">
    <property type="taxonomic scope" value="Bacteria"/>
</dbReference>
<reference evidence="1 2" key="1">
    <citation type="submission" date="2011-08" db="EMBL/GenBank/DDBJ databases">
        <title>The Genome Sequence of Clostridium orbiscindens 1_3_50AFAA.</title>
        <authorList>
            <consortium name="The Broad Institute Genome Sequencing Platform"/>
            <person name="Earl A."/>
            <person name="Ward D."/>
            <person name="Feldgarden M."/>
            <person name="Gevers D."/>
            <person name="Daigneault M."/>
            <person name="Strauss J."/>
            <person name="Allen-Vercoe E."/>
            <person name="Young S.K."/>
            <person name="Zeng Q."/>
            <person name="Gargeya S."/>
            <person name="Fitzgerald M."/>
            <person name="Haas B."/>
            <person name="Abouelleil A."/>
            <person name="Alvarado L."/>
            <person name="Arachchi H.M."/>
            <person name="Berlin A."/>
            <person name="Brown A."/>
            <person name="Chapman S.B."/>
            <person name="Chen Z."/>
            <person name="Dunbar C."/>
            <person name="Freedman E."/>
            <person name="Gearin G."/>
            <person name="Gellesch M."/>
            <person name="Goldberg J."/>
            <person name="Griggs A."/>
            <person name="Gujja S."/>
            <person name="Heiman D."/>
            <person name="Howarth C."/>
            <person name="Larson L."/>
            <person name="Lui A."/>
            <person name="MacDonald P.J.P."/>
            <person name="Montmayeur A."/>
            <person name="Murphy C."/>
            <person name="Neiman D."/>
            <person name="Pearson M."/>
            <person name="Priest M."/>
            <person name="Roberts A."/>
            <person name="Saif S."/>
            <person name="Shea T."/>
            <person name="Shenoy N."/>
            <person name="Sisk P."/>
            <person name="Stolte C."/>
            <person name="Sykes S."/>
            <person name="Wortman J."/>
            <person name="Nusbaum C."/>
            <person name="Birren B."/>
        </authorList>
    </citation>
    <scope>NUCLEOTIDE SEQUENCE [LARGE SCALE GENOMIC DNA]</scope>
    <source>
        <strain evidence="1 2">1_3_50AFAA</strain>
    </source>
</reference>
<proteinExistence type="predicted"/>
<evidence type="ECO:0008006" key="3">
    <source>
        <dbReference type="Google" id="ProtNLM"/>
    </source>
</evidence>
<evidence type="ECO:0000313" key="1">
    <source>
        <dbReference type="EMBL" id="KGF56309.1"/>
    </source>
</evidence>
<organism evidence="1 2">
    <name type="scientific">Flavonifractor plautii 1_3_50AFAA</name>
    <dbReference type="NCBI Taxonomy" id="742738"/>
    <lineage>
        <taxon>Bacteria</taxon>
        <taxon>Bacillati</taxon>
        <taxon>Bacillota</taxon>
        <taxon>Clostridia</taxon>
        <taxon>Eubacteriales</taxon>
        <taxon>Oscillospiraceae</taxon>
        <taxon>Flavonifractor</taxon>
    </lineage>
</organism>
<gene>
    <name evidence="1" type="ORF">HMPREF9460_01132</name>
</gene>
<protein>
    <recommendedName>
        <fullName evidence="3">Molecular chaperone</fullName>
    </recommendedName>
</protein>
<dbReference type="EMBL" id="ADLO01000044">
    <property type="protein sequence ID" value="KGF56309.1"/>
    <property type="molecule type" value="Genomic_DNA"/>
</dbReference>
<dbReference type="PATRIC" id="fig|742738.3.peg.1171"/>
<evidence type="ECO:0000313" key="2">
    <source>
        <dbReference type="Proteomes" id="UP000029585"/>
    </source>
</evidence>
<comment type="caution">
    <text evidence="1">The sequence shown here is derived from an EMBL/GenBank/DDBJ whole genome shotgun (WGS) entry which is preliminary data.</text>
</comment>
<dbReference type="RefSeq" id="WP_044939730.1">
    <property type="nucleotide sequence ID" value="NZ_KN174162.1"/>
</dbReference>
<keyword evidence="2" id="KW-1185">Reference proteome</keyword>
<dbReference type="AlphaFoldDB" id="A0A096DFQ1"/>
<dbReference type="HOGENOM" id="CLU_179097_0_0_9"/>
<accession>A0A096DFQ1</accession>
<name>A0A096DFQ1_FLAPL</name>
<sequence length="101" mass="11825">MTKLSKYEKETIINWNEAENTASIYTFNADLKRRLAKFSRKYPQLCRLERSTTEGSVTYVMDKSRLSIRLVPPYSEERLAAARDYAKQHGFQVLRTEKKSA</sequence>
<dbReference type="Proteomes" id="UP000029585">
    <property type="component" value="Unassembled WGS sequence"/>
</dbReference>